<dbReference type="GO" id="GO:0036064">
    <property type="term" value="C:ciliary basal body"/>
    <property type="evidence" value="ECO:0007669"/>
    <property type="project" value="TreeGrafter"/>
</dbReference>
<reference evidence="9 10" key="1">
    <citation type="submission" date="2011-07" db="EMBL/GenBank/DDBJ databases">
        <authorList>
            <person name="Coyne R."/>
            <person name="Brami D."/>
            <person name="Johnson J."/>
            <person name="Hostetler J."/>
            <person name="Hannick L."/>
            <person name="Clark T."/>
            <person name="Cassidy-Hanley D."/>
            <person name="Inman J."/>
        </authorList>
    </citation>
    <scope>NUCLEOTIDE SEQUENCE [LARGE SCALE GENOMIC DNA]</scope>
    <source>
        <strain evidence="9 10">G5</strain>
    </source>
</reference>
<dbReference type="PANTHER" id="PTHR15654:SF1">
    <property type="entry name" value="COILED-COIL DOMAIN-CONTAINING PROTEIN 96"/>
    <property type="match status" value="1"/>
</dbReference>
<keyword evidence="5" id="KW-0812">Transmembrane</keyword>
<evidence type="ECO:0000256" key="4">
    <source>
        <dbReference type="SAM" id="Coils"/>
    </source>
</evidence>
<comment type="subcellular location">
    <subcellularLocation>
        <location evidence="1">Cell projection</location>
        <location evidence="1">Cilium</location>
    </subcellularLocation>
</comment>
<dbReference type="eggNOG" id="ENOG502QS75">
    <property type="taxonomic scope" value="Eukaryota"/>
</dbReference>
<keyword evidence="10" id="KW-1185">Reference proteome</keyword>
<evidence type="ECO:0000313" key="9">
    <source>
        <dbReference type="EMBL" id="EGR28528.1"/>
    </source>
</evidence>
<evidence type="ECO:0000256" key="2">
    <source>
        <dbReference type="ARBA" id="ARBA00023054"/>
    </source>
</evidence>
<name>G0R1X6_ICHMU</name>
<evidence type="ECO:0000259" key="7">
    <source>
        <dbReference type="Pfam" id="PF23448"/>
    </source>
</evidence>
<organism evidence="9 10">
    <name type="scientific">Ichthyophthirius multifiliis</name>
    <name type="common">White spot disease agent</name>
    <name type="synonym">Ich</name>
    <dbReference type="NCBI Taxonomy" id="5932"/>
    <lineage>
        <taxon>Eukaryota</taxon>
        <taxon>Sar</taxon>
        <taxon>Alveolata</taxon>
        <taxon>Ciliophora</taxon>
        <taxon>Intramacronucleata</taxon>
        <taxon>Oligohymenophorea</taxon>
        <taxon>Hymenostomatida</taxon>
        <taxon>Ophryoglenina</taxon>
        <taxon>Ichthyophthirius</taxon>
    </lineage>
</organism>
<keyword evidence="5" id="KW-1133">Transmembrane helix</keyword>
<feature type="domain" description="CFAP184 CAP-like" evidence="7">
    <location>
        <begin position="50"/>
        <end position="178"/>
    </location>
</feature>
<dbReference type="Pfam" id="PF23448">
    <property type="entry name" value="CAP-like_CFAP184"/>
    <property type="match status" value="1"/>
</dbReference>
<evidence type="ECO:0008006" key="11">
    <source>
        <dbReference type="Google" id="ProtNLM"/>
    </source>
</evidence>
<keyword evidence="5" id="KW-0472">Membrane</keyword>
<gene>
    <name evidence="9" type="ORF">IMG5_173450</name>
</gene>
<dbReference type="EMBL" id="GL984233">
    <property type="protein sequence ID" value="EGR28528.1"/>
    <property type="molecule type" value="Genomic_DNA"/>
</dbReference>
<proteinExistence type="predicted"/>
<dbReference type="GO" id="GO:0005930">
    <property type="term" value="C:axoneme"/>
    <property type="evidence" value="ECO:0007669"/>
    <property type="project" value="TreeGrafter"/>
</dbReference>
<dbReference type="AlphaFoldDB" id="G0R1X6"/>
<protein>
    <recommendedName>
        <fullName evidence="11">DUF4201 domain-containing protein</fullName>
    </recommendedName>
</protein>
<dbReference type="GeneID" id="14904614"/>
<feature type="domain" description="CFAP184 CBM-like" evidence="8">
    <location>
        <begin position="222"/>
        <end position="329"/>
    </location>
</feature>
<evidence type="ECO:0000259" key="6">
    <source>
        <dbReference type="Pfam" id="PF13870"/>
    </source>
</evidence>
<dbReference type="Pfam" id="PF23449">
    <property type="entry name" value="CBM-like_CFAP184"/>
    <property type="match status" value="1"/>
</dbReference>
<feature type="transmembrane region" description="Helical" evidence="5">
    <location>
        <begin position="659"/>
        <end position="680"/>
    </location>
</feature>
<sequence length="689" mass="83641">MNLNKILIYKQTNKNKYKNLIINQANHKQQFIKQKIHLQLNKQKDIYEIDEQFLKKAKKAILKNINDIRQQKNLQIFEVDGLYNIINQQYSQFLLNNKQDNNFYELMQIYIYTYLFQQKNRKQKNQILQDSQLCFISAQYEQEQVLSEQYIYNYIIELGYLFLESEQDRVHLLSNNNNIYKQQYKYKIIYIDPQNNSIGIGVSCDEQTVSIVLTVCENSIVYTRICKPQLNTIEIRGKVLDQSLGIYAIKVHNLEKNQDIQVIGPEFIEFNKQKQEFKSIFQLQKEEFNNQNLVDLYMRIMPDSITYMNNQGNSENIQFKHLQIKQRMPVIVFPDLEDQEEEDMLERQKIEEEIRFQEETININNKNKYKLYQQFFIYLFISLYIQQEIRNELEISIQDASRQHFEFLQHNEKLQEEIKKLKQKNNVYVEQSSEIVMNEHKYLNTLGHVHQIRLDLKQIQEKYNKMCMELQQQLIIKQNKCNEIKEAFQELKLEVGRKAINFKTNKILDEKVLEDLKIRENQKSKEIQELRLIILKLRNSYLKNQKSLLQKDEIAQDLHLIDFEQLKIENQTLNQKIQERNEELNKLKKKNNESIQILTHTREKMLYISQKNDMVYDQKVKINKELDDFRQRFKAIKITKEENYKIIQNQNKKQGKFQIIFFIYLIIQQINIYIYIYIFIQIYIQYCKF</sequence>
<dbReference type="RefSeq" id="XP_004029764.1">
    <property type="nucleotide sequence ID" value="XM_004029716.1"/>
</dbReference>
<evidence type="ECO:0000256" key="5">
    <source>
        <dbReference type="SAM" id="Phobius"/>
    </source>
</evidence>
<evidence type="ECO:0000313" key="10">
    <source>
        <dbReference type="Proteomes" id="UP000008983"/>
    </source>
</evidence>
<keyword evidence="3" id="KW-0966">Cell projection</keyword>
<dbReference type="InterPro" id="IPR056294">
    <property type="entry name" value="CAP-like_CFAP184"/>
</dbReference>
<dbReference type="STRING" id="857967.G0R1X6"/>
<dbReference type="OrthoDB" id="10254794at2759"/>
<evidence type="ECO:0000259" key="8">
    <source>
        <dbReference type="Pfam" id="PF23449"/>
    </source>
</evidence>
<feature type="domain" description="CCDC113/CCDC96 coiled-coil" evidence="6">
    <location>
        <begin position="521"/>
        <end position="656"/>
    </location>
</feature>
<dbReference type="InterPro" id="IPR056295">
    <property type="entry name" value="CBM-like_CFAP184"/>
</dbReference>
<dbReference type="PANTHER" id="PTHR15654">
    <property type="entry name" value="COILED-COIL DOMAIN-CONTAINING PROTEIN 113-RELATED"/>
    <property type="match status" value="1"/>
</dbReference>
<evidence type="ECO:0000256" key="3">
    <source>
        <dbReference type="ARBA" id="ARBA00023273"/>
    </source>
</evidence>
<dbReference type="OMA" id="KLYMEMH"/>
<dbReference type="Proteomes" id="UP000008983">
    <property type="component" value="Unassembled WGS sequence"/>
</dbReference>
<dbReference type="InterPro" id="IPR051885">
    <property type="entry name" value="CC_CF"/>
</dbReference>
<dbReference type="GO" id="GO:0060271">
    <property type="term" value="P:cilium assembly"/>
    <property type="evidence" value="ECO:0007669"/>
    <property type="project" value="TreeGrafter"/>
</dbReference>
<dbReference type="Pfam" id="PF13870">
    <property type="entry name" value="CCDC113_CCDC96_CC"/>
    <property type="match status" value="1"/>
</dbReference>
<accession>G0R1X6</accession>
<feature type="coiled-coil region" evidence="4">
    <location>
        <begin position="404"/>
        <end position="431"/>
    </location>
</feature>
<evidence type="ECO:0000256" key="1">
    <source>
        <dbReference type="ARBA" id="ARBA00004138"/>
    </source>
</evidence>
<keyword evidence="2 4" id="KW-0175">Coiled coil</keyword>
<dbReference type="InterPro" id="IPR025254">
    <property type="entry name" value="CCDC113/CCDC96_CC"/>
</dbReference>
<dbReference type="InParanoid" id="G0R1X6"/>
<feature type="coiled-coil region" evidence="4">
    <location>
        <begin position="563"/>
        <end position="597"/>
    </location>
</feature>